<proteinExistence type="predicted"/>
<keyword evidence="2" id="KW-0732">Signal</keyword>
<reference evidence="3" key="1">
    <citation type="submission" date="2015-11" db="EMBL/GenBank/DDBJ databases">
        <title>De novo transcriptome assembly of four potential Pierce s Disease insect vectors from Arizona vineyards.</title>
        <authorList>
            <person name="Tassone E.E."/>
        </authorList>
    </citation>
    <scope>NUCLEOTIDE SEQUENCE</scope>
</reference>
<feature type="coiled-coil region" evidence="1">
    <location>
        <begin position="28"/>
        <end position="73"/>
    </location>
</feature>
<keyword evidence="1" id="KW-0175">Coiled coil</keyword>
<organism evidence="3">
    <name type="scientific">Graphocephala atropunctata</name>
    <dbReference type="NCBI Taxonomy" id="36148"/>
    <lineage>
        <taxon>Eukaryota</taxon>
        <taxon>Metazoa</taxon>
        <taxon>Ecdysozoa</taxon>
        <taxon>Arthropoda</taxon>
        <taxon>Hexapoda</taxon>
        <taxon>Insecta</taxon>
        <taxon>Pterygota</taxon>
        <taxon>Neoptera</taxon>
        <taxon>Paraneoptera</taxon>
        <taxon>Hemiptera</taxon>
        <taxon>Auchenorrhyncha</taxon>
        <taxon>Membracoidea</taxon>
        <taxon>Cicadellidae</taxon>
        <taxon>Cicadellinae</taxon>
        <taxon>Cicadellini</taxon>
        <taxon>Graphocephala</taxon>
    </lineage>
</organism>
<evidence type="ECO:0000256" key="2">
    <source>
        <dbReference type="SAM" id="SignalP"/>
    </source>
</evidence>
<evidence type="ECO:0000256" key="1">
    <source>
        <dbReference type="SAM" id="Coils"/>
    </source>
</evidence>
<feature type="coiled-coil region" evidence="1">
    <location>
        <begin position="173"/>
        <end position="260"/>
    </location>
</feature>
<dbReference type="AlphaFoldDB" id="A0A1B6LXG2"/>
<protein>
    <recommendedName>
        <fullName evidence="4">IF rod domain-containing protein</fullName>
    </recommendedName>
</protein>
<dbReference type="EMBL" id="GEBQ01011663">
    <property type="protein sequence ID" value="JAT28314.1"/>
    <property type="molecule type" value="Transcribed_RNA"/>
</dbReference>
<evidence type="ECO:0008006" key="4">
    <source>
        <dbReference type="Google" id="ProtNLM"/>
    </source>
</evidence>
<name>A0A1B6LXG2_9HEMI</name>
<feature type="chain" id="PRO_5008587720" description="IF rod domain-containing protein" evidence="2">
    <location>
        <begin position="26"/>
        <end position="290"/>
    </location>
</feature>
<accession>A0A1B6LXG2</accession>
<feature type="signal peptide" evidence="2">
    <location>
        <begin position="1"/>
        <end position="25"/>
    </location>
</feature>
<gene>
    <name evidence="3" type="ORF">g.12850</name>
</gene>
<evidence type="ECO:0000313" key="3">
    <source>
        <dbReference type="EMBL" id="JAT28314.1"/>
    </source>
</evidence>
<sequence>MCSRAASVFFLCSLLFVNSLPGKNASTIDDLKRKINETQISIMDVEEEILRLQKDIEDNEEKFKKDINELNTTNFNMSEAVRVETEKYTRLYVKLTALREYEPDLQTLVKTLGSWVEKRKLGIMFLEQDMAIFTERRENGSAQKCKEYENRPIFSLFVPPKNNDEIIILTNELEQVEINLKEKKFANEELKNKLNTSVGYNELKINNLRKLIEAVKEDEEKAKLTYEEFETEAKELQGRISQLEKKRDDLMEEKKEIEAQLCSLNVEFFKIQEEVACYNKLESEIIGAKL</sequence>